<proteinExistence type="predicted"/>
<sequence>MRPLRPRGISRRGQLADHLLPRGETILTTENLIPAGEGPIFGVRREGRIPIGAPLKAAARLNRRIGYLHLKSITDSIQTMVFSGITLHHNDESRQRKKNRQEPDSECFFP</sequence>
<feature type="region of interest" description="Disordered" evidence="1">
    <location>
        <begin position="89"/>
        <end position="110"/>
    </location>
</feature>
<reference evidence="2" key="1">
    <citation type="submission" date="2019-03" db="EMBL/GenBank/DDBJ databases">
        <authorList>
            <person name="Hao L."/>
        </authorList>
    </citation>
    <scope>NUCLEOTIDE SEQUENCE</scope>
</reference>
<gene>
    <name evidence="2" type="ORF">SCFA_750008</name>
</gene>
<evidence type="ECO:0000256" key="1">
    <source>
        <dbReference type="SAM" id="MobiDB-lite"/>
    </source>
</evidence>
<dbReference type="AlphaFoldDB" id="A0A485M464"/>
<accession>A0A485M464</accession>
<protein>
    <submittedName>
        <fullName evidence="2">Uncharacterized protein</fullName>
    </submittedName>
</protein>
<organism evidence="2">
    <name type="scientific">anaerobic digester metagenome</name>
    <dbReference type="NCBI Taxonomy" id="1263854"/>
    <lineage>
        <taxon>unclassified sequences</taxon>
        <taxon>metagenomes</taxon>
        <taxon>ecological metagenomes</taxon>
    </lineage>
</organism>
<name>A0A485M464_9ZZZZ</name>
<dbReference type="EMBL" id="CAADRM010000142">
    <property type="protein sequence ID" value="VFU17936.1"/>
    <property type="molecule type" value="Genomic_DNA"/>
</dbReference>
<evidence type="ECO:0000313" key="2">
    <source>
        <dbReference type="EMBL" id="VFU17936.1"/>
    </source>
</evidence>